<evidence type="ECO:0000256" key="4">
    <source>
        <dbReference type="ARBA" id="ARBA00023136"/>
    </source>
</evidence>
<keyword evidence="3 5" id="KW-1133">Transmembrane helix</keyword>
<evidence type="ECO:0000256" key="1">
    <source>
        <dbReference type="ARBA" id="ARBA00004141"/>
    </source>
</evidence>
<dbReference type="GO" id="GO:0005254">
    <property type="term" value="F:chloride channel activity"/>
    <property type="evidence" value="ECO:0007669"/>
    <property type="project" value="TreeGrafter"/>
</dbReference>
<dbReference type="Gene3D" id="1.50.40.10">
    <property type="entry name" value="Mitochondrial carrier domain"/>
    <property type="match status" value="1"/>
</dbReference>
<proteinExistence type="predicted"/>
<evidence type="ECO:0000256" key="2">
    <source>
        <dbReference type="ARBA" id="ARBA00022692"/>
    </source>
</evidence>
<dbReference type="Pfam" id="PF04547">
    <property type="entry name" value="Anoctamin"/>
    <property type="match status" value="1"/>
</dbReference>
<comment type="caution">
    <text evidence="7">The sequence shown here is derived from an EMBL/GenBank/DDBJ whole genome shotgun (WGS) entry which is preliminary data.</text>
</comment>
<dbReference type="InterPro" id="IPR049452">
    <property type="entry name" value="Anoctamin_TM"/>
</dbReference>
<keyword evidence="2 5" id="KW-0812">Transmembrane</keyword>
<accession>A0A7J6N347</accession>
<evidence type="ECO:0000313" key="7">
    <source>
        <dbReference type="EMBL" id="KAF4678349.1"/>
    </source>
</evidence>
<organism evidence="7 8">
    <name type="scientific">Perkinsus chesapeaki</name>
    <name type="common">Clam parasite</name>
    <name type="synonym">Perkinsus andrewsi</name>
    <dbReference type="NCBI Taxonomy" id="330153"/>
    <lineage>
        <taxon>Eukaryota</taxon>
        <taxon>Sar</taxon>
        <taxon>Alveolata</taxon>
        <taxon>Perkinsozoa</taxon>
        <taxon>Perkinsea</taxon>
        <taxon>Perkinsida</taxon>
        <taxon>Perkinsidae</taxon>
        <taxon>Perkinsus</taxon>
    </lineage>
</organism>
<protein>
    <recommendedName>
        <fullName evidence="6">Anoctamin transmembrane domain-containing protein</fullName>
    </recommendedName>
</protein>
<dbReference type="GO" id="GO:0016020">
    <property type="term" value="C:membrane"/>
    <property type="evidence" value="ECO:0007669"/>
    <property type="project" value="UniProtKB-SubCell"/>
</dbReference>
<gene>
    <name evidence="7" type="ORF">FOL47_000078</name>
</gene>
<reference evidence="7 8" key="1">
    <citation type="submission" date="2020-04" db="EMBL/GenBank/DDBJ databases">
        <title>Perkinsus chesapeaki whole genome sequence.</title>
        <authorList>
            <person name="Bogema D.R."/>
        </authorList>
    </citation>
    <scope>NUCLEOTIDE SEQUENCE [LARGE SCALE GENOMIC DNA]</scope>
    <source>
        <strain evidence="7">ATCC PRA-425</strain>
    </source>
</reference>
<evidence type="ECO:0000256" key="5">
    <source>
        <dbReference type="SAM" id="Phobius"/>
    </source>
</evidence>
<dbReference type="AlphaFoldDB" id="A0A7J6N347"/>
<feature type="domain" description="Anoctamin transmembrane" evidence="6">
    <location>
        <begin position="461"/>
        <end position="938"/>
    </location>
</feature>
<dbReference type="PANTHER" id="PTHR12308:SF73">
    <property type="entry name" value="ANOCTAMIN"/>
    <property type="match status" value="1"/>
</dbReference>
<keyword evidence="8" id="KW-1185">Reference proteome</keyword>
<name>A0A7J6N347_PERCH</name>
<dbReference type="EMBL" id="JAAPAO010000001">
    <property type="protein sequence ID" value="KAF4678349.1"/>
    <property type="molecule type" value="Genomic_DNA"/>
</dbReference>
<dbReference type="InterPro" id="IPR023395">
    <property type="entry name" value="MCP_dom_sf"/>
</dbReference>
<dbReference type="InterPro" id="IPR007632">
    <property type="entry name" value="Anoctamin"/>
</dbReference>
<dbReference type="SUPFAM" id="SSF103506">
    <property type="entry name" value="Mitochondrial carrier"/>
    <property type="match status" value="1"/>
</dbReference>
<evidence type="ECO:0000256" key="3">
    <source>
        <dbReference type="ARBA" id="ARBA00022989"/>
    </source>
</evidence>
<feature type="transmembrane region" description="Helical" evidence="5">
    <location>
        <begin position="1158"/>
        <end position="1180"/>
    </location>
</feature>
<comment type="subcellular location">
    <subcellularLocation>
        <location evidence="1">Membrane</location>
        <topology evidence="1">Multi-pass membrane protein</topology>
    </subcellularLocation>
</comment>
<evidence type="ECO:0000259" key="6">
    <source>
        <dbReference type="Pfam" id="PF04547"/>
    </source>
</evidence>
<feature type="transmembrane region" description="Helical" evidence="5">
    <location>
        <begin position="526"/>
        <end position="547"/>
    </location>
</feature>
<sequence>MSSSNSKAPSGGGMVRAKMLADDHPVVNIEELTAAFKGEIKAIDHSDPCHTERYDWMVALTMPNGLDEGMRKSNQMKRIITEDEAVSMYGKCFKGEEVYETGRSMQRVQLEKEKQAFVSAFRALPDSRKASDGGKEWSDVLELFRRVLLAKLYLHCGLPVQLSGAVDGGRTVTIVRRFLSLGFSDLEAILVGRMRSLRASGYPTELSRRRTDPESFEPCRDDGMYNGQSVWGTEPDREVYKAIARVVKKFLSEPKELQNRYESEVSMYMTLERAGRRLLTEDHSDLEAQVDSEDEPLLHGKEATESRCCGTSWLLMTQGDVVRKGYIEYLDHRASDGLSLHPREAMKRVNDAYRSSLGYKRYIFTKREPLLVNYWRAIGLEEDLPAFGKFEAGQNPRIWRMSDEDGMACPWGSVTRLKLLYNIIARQIDYGALSSLGIVTAMLPLEERSKLFKDAKGEVESALAATWGLSKGAGSLAKSAFAFFTDFRSPDSNSIRNYFGTLRRSPVDFNDYDLYFNPKIRFLRQVVSFCLLVMIAAVIIALTVYIGKVRSDWIERRPDQATIANVVTAAASSSQNFVFSMIGKFLSLKFNEWENYRTARQFNDALIVKTFLFEFVNRFNVYFYIAFVKAWVEGCVEIIEVDGGKRQTVLVPRDHVTGNCFYELTSQQGTILLITFVMNIVELTLPPITSWLKRLMWRIGSLGHRNDDDEPALADASAGKARIAFFIEESLKKSEYGSLEVDGTFHDYSELVLLYGYMTLFSLTFPLAVVIGFGLAIFETRVDGFKMFYLFRRPPPGDAPNIGAWYTILELLSWLAVFTNSALLVWTLKIFDNDWAGIRSPVLYFPDRFAVQIPPVTSSVRIAQRHNEFVVDNVSVADADVPRVVHSVSGLSPAALALEASAWHDPVKYACTAAKLKSRGRRAVIVSCSKHAQFSVRYGRESSSFMSHSEPVGVACGACMDIVLNYPPWVIAKRLGAGLSGIPEAKGPSSLFGLYCGGGTLLCSTAPTWVLQERLTTSLGAGPLAACAGAAGGLLVASPVENCITKAHVWRTSPVKALKQIPLRRMVCPRGTLMMACREVPCSGCLFFLRDWLTTNLQHRFSGGSPHLGLEVLSAYLAALVAGPLSHPQSVIAARQQAKDITIRAALADIRRSSHHGVWTGVLARTLALGGTLFVVPFVMRTVRECTVS</sequence>
<feature type="transmembrane region" description="Helical" evidence="5">
    <location>
        <begin position="754"/>
        <end position="778"/>
    </location>
</feature>
<keyword evidence="4 5" id="KW-0472">Membrane</keyword>
<dbReference type="Proteomes" id="UP000591131">
    <property type="component" value="Unassembled WGS sequence"/>
</dbReference>
<feature type="transmembrane region" description="Helical" evidence="5">
    <location>
        <begin position="671"/>
        <end position="692"/>
    </location>
</feature>
<dbReference type="PANTHER" id="PTHR12308">
    <property type="entry name" value="ANOCTAMIN"/>
    <property type="match status" value="1"/>
</dbReference>
<evidence type="ECO:0000313" key="8">
    <source>
        <dbReference type="Proteomes" id="UP000591131"/>
    </source>
</evidence>
<dbReference type="OrthoDB" id="428805at2759"/>